<sequence>KHRRRTSPNQLKILEYHFEHNPKPDVTLRKALSEQLDMTPREVQVWFQNRRAKTKK</sequence>
<keyword evidence="5 6" id="KW-0539">Nucleus</keyword>
<evidence type="ECO:0000256" key="4">
    <source>
        <dbReference type="ARBA" id="ARBA00023155"/>
    </source>
</evidence>
<evidence type="ECO:0000256" key="1">
    <source>
        <dbReference type="ARBA" id="ARBA00004127"/>
    </source>
</evidence>
<dbReference type="InterPro" id="IPR051000">
    <property type="entry name" value="Homeobox_DNA-bind_prot"/>
</dbReference>
<evidence type="ECO:0000313" key="10">
    <source>
        <dbReference type="Proteomes" id="UP000193467"/>
    </source>
</evidence>
<feature type="non-terminal residue" evidence="9">
    <location>
        <position position="1"/>
    </location>
</feature>
<dbReference type="PANTHER" id="PTHR24324">
    <property type="entry name" value="HOMEOBOX PROTEIN HHEX"/>
    <property type="match status" value="1"/>
</dbReference>
<dbReference type="Pfam" id="PF00046">
    <property type="entry name" value="Homeodomain"/>
    <property type="match status" value="1"/>
</dbReference>
<accession>A0A1Y2FW03</accession>
<dbReference type="GO" id="GO:0000981">
    <property type="term" value="F:DNA-binding transcription factor activity, RNA polymerase II-specific"/>
    <property type="evidence" value="ECO:0007669"/>
    <property type="project" value="InterPro"/>
</dbReference>
<evidence type="ECO:0000313" key="9">
    <source>
        <dbReference type="EMBL" id="ORY87484.1"/>
    </source>
</evidence>
<dbReference type="OrthoDB" id="6159439at2759"/>
<comment type="caution">
    <text evidence="9">The sequence shown here is derived from an EMBL/GenBank/DDBJ whole genome shotgun (WGS) entry which is preliminary data.</text>
</comment>
<evidence type="ECO:0000256" key="7">
    <source>
        <dbReference type="RuleBase" id="RU000682"/>
    </source>
</evidence>
<dbReference type="Gene3D" id="1.10.10.60">
    <property type="entry name" value="Homeodomain-like"/>
    <property type="match status" value="1"/>
</dbReference>
<dbReference type="InterPro" id="IPR017970">
    <property type="entry name" value="Homeobox_CS"/>
</dbReference>
<gene>
    <name evidence="9" type="ORF">BCR35DRAFT_244807</name>
</gene>
<dbReference type="GO" id="GO:0000978">
    <property type="term" value="F:RNA polymerase II cis-regulatory region sequence-specific DNA binding"/>
    <property type="evidence" value="ECO:0007669"/>
    <property type="project" value="TreeGrafter"/>
</dbReference>
<evidence type="ECO:0000256" key="2">
    <source>
        <dbReference type="ARBA" id="ARBA00004586"/>
    </source>
</evidence>
<organism evidence="9 10">
    <name type="scientific">Leucosporidium creatinivorum</name>
    <dbReference type="NCBI Taxonomy" id="106004"/>
    <lineage>
        <taxon>Eukaryota</taxon>
        <taxon>Fungi</taxon>
        <taxon>Dikarya</taxon>
        <taxon>Basidiomycota</taxon>
        <taxon>Pucciniomycotina</taxon>
        <taxon>Microbotryomycetes</taxon>
        <taxon>Leucosporidiales</taxon>
        <taxon>Leucosporidium</taxon>
    </lineage>
</organism>
<reference evidence="9" key="1">
    <citation type="submission" date="2016-07" db="EMBL/GenBank/DDBJ databases">
        <title>Pervasive Adenine N6-methylation of Active Genes in Fungi.</title>
        <authorList>
            <consortium name="DOE Joint Genome Institute"/>
            <person name="Mondo S.J."/>
            <person name="Dannebaum R.O."/>
            <person name="Kuo R.C."/>
            <person name="Labutti K."/>
            <person name="Haridas S."/>
            <person name="Kuo A."/>
            <person name="Salamov A."/>
            <person name="Ahrendt S.R."/>
            <person name="Lipzen A."/>
            <person name="Sullivan W."/>
            <person name="Andreopoulos W.B."/>
            <person name="Clum A."/>
            <person name="Lindquist E."/>
            <person name="Daum C."/>
            <person name="Ramamoorthy G.K."/>
            <person name="Gryganskyi A."/>
            <person name="Culley D."/>
            <person name="Magnuson J.K."/>
            <person name="James T.Y."/>
            <person name="O'Malley M.A."/>
            <person name="Stajich J.E."/>
            <person name="Spatafora J.W."/>
            <person name="Visel A."/>
            <person name="Grigoriev I.V."/>
        </authorList>
    </citation>
    <scope>NUCLEOTIDE SEQUENCE [LARGE SCALE GENOMIC DNA]</scope>
    <source>
        <strain evidence="9">62-1032</strain>
    </source>
</reference>
<dbReference type="FunFam" id="1.10.10.60:FF:000020">
    <property type="entry name" value="Ceramide synthase 5"/>
    <property type="match status" value="1"/>
</dbReference>
<dbReference type="SMART" id="SM00389">
    <property type="entry name" value="HOX"/>
    <property type="match status" value="1"/>
</dbReference>
<evidence type="ECO:0000256" key="6">
    <source>
        <dbReference type="PROSITE-ProRule" id="PRU00108"/>
    </source>
</evidence>
<evidence type="ECO:0000256" key="5">
    <source>
        <dbReference type="ARBA" id="ARBA00023242"/>
    </source>
</evidence>
<dbReference type="InParanoid" id="A0A1Y2FW03"/>
<name>A0A1Y2FW03_9BASI</name>
<protein>
    <submittedName>
        <fullName evidence="9">Homeobox domain-containing protein</fullName>
    </submittedName>
</protein>
<keyword evidence="10" id="KW-1185">Reference proteome</keyword>
<keyword evidence="4 6" id="KW-0371">Homeobox</keyword>
<dbReference type="Proteomes" id="UP000193467">
    <property type="component" value="Unassembled WGS sequence"/>
</dbReference>
<dbReference type="PROSITE" id="PS50071">
    <property type="entry name" value="HOMEOBOX_2"/>
    <property type="match status" value="1"/>
</dbReference>
<evidence type="ECO:0000256" key="3">
    <source>
        <dbReference type="ARBA" id="ARBA00023125"/>
    </source>
</evidence>
<dbReference type="GO" id="GO:0030154">
    <property type="term" value="P:cell differentiation"/>
    <property type="evidence" value="ECO:0007669"/>
    <property type="project" value="TreeGrafter"/>
</dbReference>
<proteinExistence type="predicted"/>
<comment type="subcellular location">
    <subcellularLocation>
        <location evidence="1">Endomembrane system</location>
        <topology evidence="1">Multi-pass membrane protein</topology>
    </subcellularLocation>
    <subcellularLocation>
        <location evidence="2">Endoplasmic reticulum membrane</location>
    </subcellularLocation>
    <subcellularLocation>
        <location evidence="6 7">Nucleus</location>
    </subcellularLocation>
</comment>
<keyword evidence="3 6" id="KW-0238">DNA-binding</keyword>
<feature type="non-terminal residue" evidence="9">
    <location>
        <position position="56"/>
    </location>
</feature>
<dbReference type="STRING" id="106004.A0A1Y2FW03"/>
<dbReference type="PROSITE" id="PS00027">
    <property type="entry name" value="HOMEOBOX_1"/>
    <property type="match status" value="1"/>
</dbReference>
<evidence type="ECO:0000259" key="8">
    <source>
        <dbReference type="PROSITE" id="PS50071"/>
    </source>
</evidence>
<dbReference type="PANTHER" id="PTHR24324:SF9">
    <property type="entry name" value="HOMEOBOX DOMAIN-CONTAINING PROTEIN"/>
    <property type="match status" value="1"/>
</dbReference>
<dbReference type="EMBL" id="MCGR01000013">
    <property type="protein sequence ID" value="ORY87484.1"/>
    <property type="molecule type" value="Genomic_DNA"/>
</dbReference>
<dbReference type="InterPro" id="IPR009057">
    <property type="entry name" value="Homeodomain-like_sf"/>
</dbReference>
<dbReference type="GO" id="GO:0005634">
    <property type="term" value="C:nucleus"/>
    <property type="evidence" value="ECO:0007669"/>
    <property type="project" value="UniProtKB-SubCell"/>
</dbReference>
<dbReference type="AlphaFoldDB" id="A0A1Y2FW03"/>
<dbReference type="CDD" id="cd00086">
    <property type="entry name" value="homeodomain"/>
    <property type="match status" value="1"/>
</dbReference>
<dbReference type="GO" id="GO:0005789">
    <property type="term" value="C:endoplasmic reticulum membrane"/>
    <property type="evidence" value="ECO:0007669"/>
    <property type="project" value="UniProtKB-SubCell"/>
</dbReference>
<dbReference type="SUPFAM" id="SSF46689">
    <property type="entry name" value="Homeodomain-like"/>
    <property type="match status" value="1"/>
</dbReference>
<feature type="domain" description="Homeobox" evidence="8">
    <location>
        <begin position="1"/>
        <end position="56"/>
    </location>
</feature>
<dbReference type="InterPro" id="IPR001356">
    <property type="entry name" value="HD"/>
</dbReference>